<evidence type="ECO:0000313" key="2">
    <source>
        <dbReference type="Proteomes" id="UP000808337"/>
    </source>
</evidence>
<proteinExistence type="predicted"/>
<protein>
    <submittedName>
        <fullName evidence="1">Uncharacterized protein</fullName>
    </submittedName>
</protein>
<organism evidence="1 2">
    <name type="scientific">Candidatus Opimibacter skivensis</name>
    <dbReference type="NCBI Taxonomy" id="2982028"/>
    <lineage>
        <taxon>Bacteria</taxon>
        <taxon>Pseudomonadati</taxon>
        <taxon>Bacteroidota</taxon>
        <taxon>Saprospiria</taxon>
        <taxon>Saprospirales</taxon>
        <taxon>Saprospiraceae</taxon>
        <taxon>Candidatus Opimibacter</taxon>
    </lineage>
</organism>
<name>A0A9D7T0W4_9BACT</name>
<dbReference type="EMBL" id="JADKGY010000033">
    <property type="protein sequence ID" value="MBK9985205.1"/>
    <property type="molecule type" value="Genomic_DNA"/>
</dbReference>
<evidence type="ECO:0000313" key="1">
    <source>
        <dbReference type="EMBL" id="MBK9985205.1"/>
    </source>
</evidence>
<dbReference type="Proteomes" id="UP000808337">
    <property type="component" value="Unassembled WGS sequence"/>
</dbReference>
<dbReference type="AlphaFoldDB" id="A0A9D7T0W4"/>
<gene>
    <name evidence="1" type="ORF">IPP15_23105</name>
</gene>
<accession>A0A9D7T0W4</accession>
<sequence>MLQKNKQDRFKSFKEGFNSVFDDWGDMMDWKEKSFQDELNELIESNYRKALKQDWNDVFSAVNDSVKRFTCCVEKQIEESSSEAA</sequence>
<comment type="caution">
    <text evidence="1">The sequence shown here is derived from an EMBL/GenBank/DDBJ whole genome shotgun (WGS) entry which is preliminary data.</text>
</comment>
<reference evidence="1 2" key="1">
    <citation type="submission" date="2020-10" db="EMBL/GenBank/DDBJ databases">
        <title>Connecting structure to function with the recovery of over 1000 high-quality activated sludge metagenome-assembled genomes encoding full-length rRNA genes using long-read sequencing.</title>
        <authorList>
            <person name="Singleton C.M."/>
            <person name="Petriglieri F."/>
            <person name="Kristensen J.M."/>
            <person name="Kirkegaard R.H."/>
            <person name="Michaelsen T.Y."/>
            <person name="Andersen M.H."/>
            <person name="Karst S.M."/>
            <person name="Dueholm M.S."/>
            <person name="Nielsen P.H."/>
            <person name="Albertsen M."/>
        </authorList>
    </citation>
    <scope>NUCLEOTIDE SEQUENCE [LARGE SCALE GENOMIC DNA]</scope>
    <source>
        <strain evidence="1">Ribe_18-Q3-R11-54_MAXAC.273</strain>
    </source>
</reference>